<reference evidence="1" key="1">
    <citation type="journal article" date="2023" name="G3 (Bethesda)">
        <title>Whole genome assembly and annotation of the endangered Caribbean coral Acropora cervicornis.</title>
        <authorList>
            <person name="Selwyn J.D."/>
            <person name="Vollmer S.V."/>
        </authorList>
    </citation>
    <scope>NUCLEOTIDE SEQUENCE</scope>
    <source>
        <strain evidence="1">K2</strain>
    </source>
</reference>
<dbReference type="Proteomes" id="UP001249851">
    <property type="component" value="Unassembled WGS sequence"/>
</dbReference>
<sequence length="92" mass="10003">MFCSSCGTECISAAQFCHQCGNTISPNENALKRDASAVDDKTSGSGTAPLTFAQFKAHKEEDRKGYFRSKHPKPANQADVNSEVKINIHIQS</sequence>
<keyword evidence="2" id="KW-1185">Reference proteome</keyword>
<protein>
    <recommendedName>
        <fullName evidence="3">Zinc-ribbon domain-containing protein</fullName>
    </recommendedName>
</protein>
<evidence type="ECO:0000313" key="1">
    <source>
        <dbReference type="EMBL" id="KAK2558924.1"/>
    </source>
</evidence>
<reference evidence="1" key="2">
    <citation type="journal article" date="2023" name="Science">
        <title>Genomic signatures of disease resistance in endangered staghorn corals.</title>
        <authorList>
            <person name="Vollmer S.V."/>
            <person name="Selwyn J.D."/>
            <person name="Despard B.A."/>
            <person name="Roesel C.L."/>
        </authorList>
    </citation>
    <scope>NUCLEOTIDE SEQUENCE</scope>
    <source>
        <strain evidence="1">K2</strain>
    </source>
</reference>
<proteinExistence type="predicted"/>
<evidence type="ECO:0008006" key="3">
    <source>
        <dbReference type="Google" id="ProtNLM"/>
    </source>
</evidence>
<name>A0AAD9QD08_ACRCE</name>
<evidence type="ECO:0000313" key="2">
    <source>
        <dbReference type="Proteomes" id="UP001249851"/>
    </source>
</evidence>
<dbReference type="AlphaFoldDB" id="A0AAD9QD08"/>
<gene>
    <name evidence="1" type="ORF">P5673_018542</name>
</gene>
<organism evidence="1 2">
    <name type="scientific">Acropora cervicornis</name>
    <name type="common">Staghorn coral</name>
    <dbReference type="NCBI Taxonomy" id="6130"/>
    <lineage>
        <taxon>Eukaryota</taxon>
        <taxon>Metazoa</taxon>
        <taxon>Cnidaria</taxon>
        <taxon>Anthozoa</taxon>
        <taxon>Hexacorallia</taxon>
        <taxon>Scleractinia</taxon>
        <taxon>Astrocoeniina</taxon>
        <taxon>Acroporidae</taxon>
        <taxon>Acropora</taxon>
    </lineage>
</organism>
<comment type="caution">
    <text evidence="1">The sequence shown here is derived from an EMBL/GenBank/DDBJ whole genome shotgun (WGS) entry which is preliminary data.</text>
</comment>
<dbReference type="EMBL" id="JARQWQ010000042">
    <property type="protein sequence ID" value="KAK2558924.1"/>
    <property type="molecule type" value="Genomic_DNA"/>
</dbReference>
<accession>A0AAD9QD08</accession>